<gene>
    <name evidence="2" type="ORF">GOP47_0003794</name>
</gene>
<dbReference type="Proteomes" id="UP000886520">
    <property type="component" value="Chromosome 4"/>
</dbReference>
<accession>A0A9D4V6A3</accession>
<evidence type="ECO:0000313" key="3">
    <source>
        <dbReference type="Proteomes" id="UP000886520"/>
    </source>
</evidence>
<evidence type="ECO:0008006" key="4">
    <source>
        <dbReference type="Google" id="ProtNLM"/>
    </source>
</evidence>
<sequence>MDWLFGCFGGAGKKARKPDASQKAFQRSFQPLPEKVLPATSISITGFTAKEEGIACGITSANGKDSIQAGDCASSALAKEAEGTIQESSERTPEKPKKGDPWSQLEDLEEELEDLRKQIEIEALDARKIKEEVTFLRSCGTLLQTPAELRKRDKTLETRQDETSTRGWHSWLVLSSPSPSKQLCTLPSNSQHAVEPILCPADPTHNVPHDVQSPIIENKKNRVKSTFGSPLMLEHGLMPQNIWHMQEKADKSITRSQNSVGTLGHQFEDLDFASRNNRPRSPCKGPIAGVPSALAKQCFATPRNENFKSLGGAVIASTRDNSELHVRCTENPCEYRPFNLKNFEVSKATLSENETKESISTLDHVEQAHNINAVRAPCIYGEIAAPWNDVHNTTFEMQGMPKLSKHRYQMYESSDCAPCTVSQSISTMEMTENEKCQSSSFHDHVLISDQKHHKMEHEESGDWSTFFQNEDLKFDIVRSTFSISTDSEETLTDLSTTVESLVPSETPQSRLESITSCEGEDRSSSFYAEETASSSLYSHGSTQNSVAQACRRTAQAARYDSEFYESEDNLLFANSTSHEMALCSHLHNAEKNEQKRYISQENQSLTKTPFKVLHWEDTPEPPRPFGVRSRPTSPVLTPVKTAFQWRHLKRKVGNTENAFESNDMIEAKNGTRSQSHPVHVLPDRSISESTEGPKWKEGWDENEELDVWGAGDCMSAQNARMEICKVPREAEITPNNMSLSNWLMTPQPVKGGNPENSTTLLRSSNVAHAETESSPWAREHIDDLCGEFTQSFNGPTEPCPPARVDLSLSNWLDVPFKQNEANGCTAGLAIEQSPARRWNERPILGLITGEMNSNSVTREVHWDGKGIPNTTTKYKEDQRVNWHATPFEARLERALTRQGKLIEEAETSPVPNRLKSLQ</sequence>
<organism evidence="2 3">
    <name type="scientific">Adiantum capillus-veneris</name>
    <name type="common">Maidenhair fern</name>
    <dbReference type="NCBI Taxonomy" id="13818"/>
    <lineage>
        <taxon>Eukaryota</taxon>
        <taxon>Viridiplantae</taxon>
        <taxon>Streptophyta</taxon>
        <taxon>Embryophyta</taxon>
        <taxon>Tracheophyta</taxon>
        <taxon>Polypodiopsida</taxon>
        <taxon>Polypodiidae</taxon>
        <taxon>Polypodiales</taxon>
        <taxon>Pteridineae</taxon>
        <taxon>Pteridaceae</taxon>
        <taxon>Vittarioideae</taxon>
        <taxon>Adiantum</taxon>
    </lineage>
</organism>
<dbReference type="EMBL" id="JABFUD020000004">
    <property type="protein sequence ID" value="KAI5080611.1"/>
    <property type="molecule type" value="Genomic_DNA"/>
</dbReference>
<proteinExistence type="predicted"/>
<feature type="compositionally biased region" description="Polar residues" evidence="1">
    <location>
        <begin position="500"/>
        <end position="516"/>
    </location>
</feature>
<evidence type="ECO:0000256" key="1">
    <source>
        <dbReference type="SAM" id="MobiDB-lite"/>
    </source>
</evidence>
<comment type="caution">
    <text evidence="2">The sequence shown here is derived from an EMBL/GenBank/DDBJ whole genome shotgun (WGS) entry which is preliminary data.</text>
</comment>
<name>A0A9D4V6A3_ADICA</name>
<dbReference type="OrthoDB" id="1925835at2759"/>
<evidence type="ECO:0000313" key="2">
    <source>
        <dbReference type="EMBL" id="KAI5080611.1"/>
    </source>
</evidence>
<dbReference type="InterPro" id="IPR039300">
    <property type="entry name" value="JASON"/>
</dbReference>
<dbReference type="GO" id="GO:0007142">
    <property type="term" value="P:male meiosis II"/>
    <property type="evidence" value="ECO:0007669"/>
    <property type="project" value="InterPro"/>
</dbReference>
<dbReference type="PANTHER" id="PTHR33318">
    <property type="entry name" value="ASPARTYL/GLUTAMYL-TRNA(ASN/GLN) AMIDOTRANSFERASE SUBUNIT"/>
    <property type="match status" value="1"/>
</dbReference>
<feature type="compositionally biased region" description="Basic and acidic residues" evidence="1">
    <location>
        <begin position="88"/>
        <end position="100"/>
    </location>
</feature>
<protein>
    <recommendedName>
        <fullName evidence="4">Protein JASON</fullName>
    </recommendedName>
</protein>
<reference evidence="2" key="1">
    <citation type="submission" date="2021-01" db="EMBL/GenBank/DDBJ databases">
        <title>Adiantum capillus-veneris genome.</title>
        <authorList>
            <person name="Fang Y."/>
            <person name="Liao Q."/>
        </authorList>
    </citation>
    <scope>NUCLEOTIDE SEQUENCE</scope>
    <source>
        <strain evidence="2">H3</strain>
        <tissue evidence="2">Leaf</tissue>
    </source>
</reference>
<feature type="region of interest" description="Disordered" evidence="1">
    <location>
        <begin position="78"/>
        <end position="104"/>
    </location>
</feature>
<feature type="region of interest" description="Disordered" evidence="1">
    <location>
        <begin position="500"/>
        <end position="525"/>
    </location>
</feature>
<dbReference type="PANTHER" id="PTHR33318:SF7">
    <property type="entry name" value="PROTEIN JASON"/>
    <property type="match status" value="1"/>
</dbReference>
<dbReference type="AlphaFoldDB" id="A0A9D4V6A3"/>
<keyword evidence="3" id="KW-1185">Reference proteome</keyword>